<dbReference type="AlphaFoldDB" id="A0ABD7Z9E2"/>
<dbReference type="GeneID" id="93267870"/>
<keyword evidence="1" id="KW-0472">Membrane</keyword>
<evidence type="ECO:0000313" key="3">
    <source>
        <dbReference type="Proteomes" id="UP001229832"/>
    </source>
</evidence>
<organism evidence="2 3">
    <name type="scientific">Lacticaseibacillus zeae subsp. silagei</name>
    <dbReference type="NCBI Taxonomy" id="3068307"/>
    <lineage>
        <taxon>Bacteria</taxon>
        <taxon>Bacillati</taxon>
        <taxon>Bacillota</taxon>
        <taxon>Bacilli</taxon>
        <taxon>Lactobacillales</taxon>
        <taxon>Lactobacillaceae</taxon>
        <taxon>Lacticaseibacillus</taxon>
    </lineage>
</organism>
<gene>
    <name evidence="2" type="ORF">LACZS2_000142</name>
</gene>
<evidence type="ECO:0000256" key="1">
    <source>
        <dbReference type="SAM" id="Phobius"/>
    </source>
</evidence>
<dbReference type="RefSeq" id="WP_070650947.1">
    <property type="nucleotide sequence ID" value="NZ_CP132484.1"/>
</dbReference>
<feature type="transmembrane region" description="Helical" evidence="1">
    <location>
        <begin position="38"/>
        <end position="58"/>
    </location>
</feature>
<keyword evidence="3" id="KW-1185">Reference proteome</keyword>
<keyword evidence="1" id="KW-1133">Transmembrane helix</keyword>
<feature type="transmembrane region" description="Helical" evidence="1">
    <location>
        <begin position="12"/>
        <end position="32"/>
    </location>
</feature>
<reference evidence="2 3" key="1">
    <citation type="submission" date="2023-08" db="EMBL/GenBank/DDBJ databases">
        <authorList>
            <person name="Buchebner-Jance M."/>
        </authorList>
    </citation>
    <scope>NUCLEOTIDE SEQUENCE [LARGE SCALE GENOMIC DNA]</scope>
    <source>
        <strain evidence="2 3">NCIMB 15475</strain>
    </source>
</reference>
<sequence>MRSSENNKSGKLLASAVLCTFILFLISVLWALHTGTKLAKTTPLILVLILSILSYRQYQPNTTDKKRPLFVPKAFGVGLGINPNHPVGRLIWYLIFVVVTALIVFVAFIG</sequence>
<feature type="transmembrane region" description="Helical" evidence="1">
    <location>
        <begin position="90"/>
        <end position="109"/>
    </location>
</feature>
<accession>A0ABD7Z9E2</accession>
<evidence type="ECO:0000313" key="2">
    <source>
        <dbReference type="EMBL" id="WLV83754.1"/>
    </source>
</evidence>
<proteinExistence type="predicted"/>
<keyword evidence="1" id="KW-0812">Transmembrane</keyword>
<dbReference type="EMBL" id="CP132485">
    <property type="protein sequence ID" value="WLV83754.1"/>
    <property type="molecule type" value="Genomic_DNA"/>
</dbReference>
<dbReference type="Proteomes" id="UP001229832">
    <property type="component" value="Chromosome"/>
</dbReference>
<name>A0ABD7Z9E2_LACZE</name>
<protein>
    <submittedName>
        <fullName evidence="2">Uncharacterized protein</fullName>
    </submittedName>
</protein>